<organism evidence="1 2">
    <name type="scientific">Acinetobacter cumulans</name>
    <dbReference type="NCBI Taxonomy" id="2136182"/>
    <lineage>
        <taxon>Bacteria</taxon>
        <taxon>Pseudomonadati</taxon>
        <taxon>Pseudomonadota</taxon>
        <taxon>Gammaproteobacteria</taxon>
        <taxon>Moraxellales</taxon>
        <taxon>Moraxellaceae</taxon>
        <taxon>Acinetobacter</taxon>
    </lineage>
</organism>
<proteinExistence type="predicted"/>
<reference evidence="1 2" key="1">
    <citation type="submission" date="2018-09" db="EMBL/GenBank/DDBJ databases">
        <title>The draft genome of Acinetobacter spp. strains.</title>
        <authorList>
            <person name="Qin J."/>
            <person name="Feng Y."/>
            <person name="Zong Z."/>
        </authorList>
    </citation>
    <scope>NUCLEOTIDE SEQUENCE [LARGE SCALE GENOMIC DNA]</scope>
    <source>
        <strain evidence="1 2">WCHAc060002</strain>
    </source>
</reference>
<dbReference type="AlphaFoldDB" id="A0A3A8G324"/>
<dbReference type="EMBL" id="RAXZ01000040">
    <property type="protein sequence ID" value="RKG48031.1"/>
    <property type="molecule type" value="Genomic_DNA"/>
</dbReference>
<gene>
    <name evidence="1" type="ORF">D7V64_15840</name>
</gene>
<dbReference type="Proteomes" id="UP000281084">
    <property type="component" value="Unassembled WGS sequence"/>
</dbReference>
<comment type="caution">
    <text evidence="1">The sequence shown here is derived from an EMBL/GenBank/DDBJ whole genome shotgun (WGS) entry which is preliminary data.</text>
</comment>
<evidence type="ECO:0000313" key="1">
    <source>
        <dbReference type="EMBL" id="RKG48031.1"/>
    </source>
</evidence>
<name>A0A3A8G324_9GAMM</name>
<accession>A0A3A8G324</accession>
<evidence type="ECO:0000313" key="2">
    <source>
        <dbReference type="Proteomes" id="UP000281084"/>
    </source>
</evidence>
<sequence length="100" mass="11691">MDLGILRLGDLLFFTYDEVIQEQEVPKHKTIIIGFSTRTWGRTAVYLAAKHEKPRHVGVFYYQIFVILNLNLGFKAYIEINKATLSLTSIQEIDRFDIHF</sequence>
<protein>
    <submittedName>
        <fullName evidence="1">Uncharacterized protein</fullName>
    </submittedName>
</protein>